<gene>
    <name evidence="3" type="ORF">dnm_032220</name>
</gene>
<dbReference type="SUPFAM" id="SSF51735">
    <property type="entry name" value="NAD(P)-binding Rossmann-fold domains"/>
    <property type="match status" value="1"/>
</dbReference>
<dbReference type="CDD" id="cd05233">
    <property type="entry name" value="SDR_c"/>
    <property type="match status" value="1"/>
</dbReference>
<dbReference type="InterPro" id="IPR002347">
    <property type="entry name" value="SDR_fam"/>
</dbReference>
<reference evidence="3" key="1">
    <citation type="journal article" date="2021" name="Microb. Physiol.">
        <title>Proteogenomic Insights into the Physiology of Marine, Sulfate-Reducing, Filamentous Desulfonema limicola and Desulfonema magnum.</title>
        <authorList>
            <person name="Schnaars V."/>
            <person name="Wohlbrand L."/>
            <person name="Scheve S."/>
            <person name="Hinrichs C."/>
            <person name="Reinhardt R."/>
            <person name="Rabus R."/>
        </authorList>
    </citation>
    <scope>NUCLEOTIDE SEQUENCE</scope>
    <source>
        <strain evidence="3">4be13</strain>
    </source>
</reference>
<name>A0A975GMY0_9BACT</name>
<accession>A0A975GMY0</accession>
<dbReference type="EMBL" id="CP061800">
    <property type="protein sequence ID" value="QTA87192.1"/>
    <property type="molecule type" value="Genomic_DNA"/>
</dbReference>
<dbReference type="InterPro" id="IPR036291">
    <property type="entry name" value="NAD(P)-bd_dom_sf"/>
</dbReference>
<protein>
    <submittedName>
        <fullName evidence="3">Dehydrogenase domain-containing protein</fullName>
    </submittedName>
</protein>
<dbReference type="RefSeq" id="WP_207682495.1">
    <property type="nucleotide sequence ID" value="NZ_CP061800.1"/>
</dbReference>
<dbReference type="PANTHER" id="PTHR43477">
    <property type="entry name" value="DIHYDROANTICAPSIN 7-DEHYDROGENASE"/>
    <property type="match status" value="1"/>
</dbReference>
<sequence>MKKIALVTGGNSGIGYATAKLLKKKEYEVLISGRNPQKTQEAGEELGVKTIIADMTDIESIKFLASHFLESGLDVLVNNAGIAQFVGIDDFTEELFAHFLNVHLRGPLLLVKSLVSGLRKRKGNIVFVSSIATKKGFAGGYLYAAAKGGIRAAVRNLAVELAPDIRVNTVSPGSVDTPLLRGLGVPVEEIASANPLKRIGAPEDIASVILTIAENPYVTGANWVVDGGETAV</sequence>
<proteinExistence type="inferred from homology"/>
<dbReference type="Pfam" id="PF13561">
    <property type="entry name" value="adh_short_C2"/>
    <property type="match status" value="1"/>
</dbReference>
<dbReference type="Proteomes" id="UP000663722">
    <property type="component" value="Chromosome"/>
</dbReference>
<dbReference type="GO" id="GO:0016491">
    <property type="term" value="F:oxidoreductase activity"/>
    <property type="evidence" value="ECO:0007669"/>
    <property type="project" value="UniProtKB-KW"/>
</dbReference>
<dbReference type="PRINTS" id="PR00080">
    <property type="entry name" value="SDRFAMILY"/>
</dbReference>
<dbReference type="PRINTS" id="PR00081">
    <property type="entry name" value="GDHRDH"/>
</dbReference>
<organism evidence="3 4">
    <name type="scientific">Desulfonema magnum</name>
    <dbReference type="NCBI Taxonomy" id="45655"/>
    <lineage>
        <taxon>Bacteria</taxon>
        <taxon>Pseudomonadati</taxon>
        <taxon>Thermodesulfobacteriota</taxon>
        <taxon>Desulfobacteria</taxon>
        <taxon>Desulfobacterales</taxon>
        <taxon>Desulfococcaceae</taxon>
        <taxon>Desulfonema</taxon>
    </lineage>
</organism>
<evidence type="ECO:0000256" key="1">
    <source>
        <dbReference type="ARBA" id="ARBA00006484"/>
    </source>
</evidence>
<dbReference type="PANTHER" id="PTHR43477:SF1">
    <property type="entry name" value="DIHYDROANTICAPSIN 7-DEHYDROGENASE"/>
    <property type="match status" value="1"/>
</dbReference>
<dbReference type="InterPro" id="IPR051122">
    <property type="entry name" value="SDR_DHRS6-like"/>
</dbReference>
<evidence type="ECO:0000313" key="3">
    <source>
        <dbReference type="EMBL" id="QTA87192.1"/>
    </source>
</evidence>
<evidence type="ECO:0000313" key="4">
    <source>
        <dbReference type="Proteomes" id="UP000663722"/>
    </source>
</evidence>
<evidence type="ECO:0000256" key="2">
    <source>
        <dbReference type="ARBA" id="ARBA00023002"/>
    </source>
</evidence>
<dbReference type="AlphaFoldDB" id="A0A975GMY0"/>
<comment type="similarity">
    <text evidence="1">Belongs to the short-chain dehydrogenases/reductases (SDR) family.</text>
</comment>
<dbReference type="Gene3D" id="3.40.50.720">
    <property type="entry name" value="NAD(P)-binding Rossmann-like Domain"/>
    <property type="match status" value="1"/>
</dbReference>
<dbReference type="FunFam" id="3.40.50.720:FF:000084">
    <property type="entry name" value="Short-chain dehydrogenase reductase"/>
    <property type="match status" value="1"/>
</dbReference>
<keyword evidence="2" id="KW-0560">Oxidoreductase</keyword>
<keyword evidence="4" id="KW-1185">Reference proteome</keyword>
<dbReference type="KEGG" id="dmm:dnm_032220"/>